<dbReference type="InterPro" id="IPR003542">
    <property type="entry name" value="Enbac_synth_compD-like"/>
</dbReference>
<keyword evidence="17" id="KW-1185">Reference proteome</keyword>
<evidence type="ECO:0000256" key="12">
    <source>
        <dbReference type="PIRSR" id="PIRSR603542-1"/>
    </source>
</evidence>
<evidence type="ECO:0000256" key="13">
    <source>
        <dbReference type="PIRSR" id="PIRSR603542-2"/>
    </source>
</evidence>
<organism evidence="16 17">
    <name type="scientific">Rugamonas aquatica</name>
    <dbReference type="NCBI Taxonomy" id="2743357"/>
    <lineage>
        <taxon>Bacteria</taxon>
        <taxon>Pseudomonadati</taxon>
        <taxon>Pseudomonadota</taxon>
        <taxon>Betaproteobacteria</taxon>
        <taxon>Burkholderiales</taxon>
        <taxon>Oxalobacteraceae</taxon>
        <taxon>Telluria group</taxon>
        <taxon>Rugamonas</taxon>
    </lineage>
</organism>
<gene>
    <name evidence="16" type="ORF">GEV02_01930</name>
</gene>
<evidence type="ECO:0000256" key="2">
    <source>
        <dbReference type="ARBA" id="ARBA00004993"/>
    </source>
</evidence>
<evidence type="ECO:0000256" key="3">
    <source>
        <dbReference type="ARBA" id="ARBA00008342"/>
    </source>
</evidence>
<comment type="catalytic activity">
    <reaction evidence="10">
        <text>apo-[aryl-carrier protein] + CoA = holo-[aryl-carrier protein] + adenosine 3',5'-bisphosphate + H(+)</text>
        <dbReference type="Rhea" id="RHEA:48404"/>
        <dbReference type="Rhea" id="RHEA-COMP:15903"/>
        <dbReference type="Rhea" id="RHEA-COMP:17557"/>
        <dbReference type="ChEBI" id="CHEBI:15378"/>
        <dbReference type="ChEBI" id="CHEBI:29999"/>
        <dbReference type="ChEBI" id="CHEBI:57287"/>
        <dbReference type="ChEBI" id="CHEBI:58343"/>
        <dbReference type="ChEBI" id="CHEBI:64479"/>
    </reaction>
</comment>
<dbReference type="Pfam" id="PF01648">
    <property type="entry name" value="ACPS"/>
    <property type="match status" value="1"/>
</dbReference>
<dbReference type="PRINTS" id="PR01399">
    <property type="entry name" value="ENTSNTHTASED"/>
</dbReference>
<comment type="catalytic activity">
    <reaction evidence="11">
        <text>apo-[peptidyl-carrier protein] + CoA = holo-[peptidyl-carrier protein] + adenosine 3',5'-bisphosphate + H(+)</text>
        <dbReference type="Rhea" id="RHEA:46228"/>
        <dbReference type="Rhea" id="RHEA-COMP:11479"/>
        <dbReference type="Rhea" id="RHEA-COMP:11480"/>
        <dbReference type="ChEBI" id="CHEBI:15378"/>
        <dbReference type="ChEBI" id="CHEBI:29999"/>
        <dbReference type="ChEBI" id="CHEBI:57287"/>
        <dbReference type="ChEBI" id="CHEBI:58343"/>
        <dbReference type="ChEBI" id="CHEBI:64479"/>
    </reaction>
</comment>
<dbReference type="PANTHER" id="PTHR38096:SF1">
    <property type="entry name" value="ENTEROBACTIN SYNTHASE COMPONENT D"/>
    <property type="match status" value="1"/>
</dbReference>
<sequence length="248" mass="26698">MHGVVESDILATPSSTPIKLNTSRTTWRKLQGGIDMCLLEYSPEDFSVDAFRQAGLLLPPSISHSVPKRQAEYFHGRLAARIALRAAGAVDADVTTGAQREPVWPAGMTGSITHQGRYAGAAVMPTSAANGIGIDIEAPIPDDAREAVVKLAVTATELDTLRSEGALPDPVLLALAFSGKESFYKALFYRVGRFFGFEAIELTGLDIGRGELHFVCQAALSPEWQQGRQGTIAFEFLPDGSALTSFFW</sequence>
<dbReference type="InterPro" id="IPR041354">
    <property type="entry name" value="4PPT_N"/>
</dbReference>
<dbReference type="GO" id="GO:0008897">
    <property type="term" value="F:holo-[acyl-carrier-protein] synthase activity"/>
    <property type="evidence" value="ECO:0007669"/>
    <property type="project" value="InterPro"/>
</dbReference>
<feature type="binding site" evidence="12">
    <location>
        <position position="181"/>
    </location>
    <ligand>
        <name>CoA</name>
        <dbReference type="ChEBI" id="CHEBI:57287"/>
    </ligand>
</feature>
<feature type="binding site" evidence="12">
    <location>
        <position position="69"/>
    </location>
    <ligand>
        <name>CoA</name>
        <dbReference type="ChEBI" id="CHEBI:57287"/>
    </ligand>
</feature>
<dbReference type="InterPro" id="IPR008278">
    <property type="entry name" value="4-PPantetheinyl_Trfase_dom"/>
</dbReference>
<feature type="binding site" evidence="12">
    <location>
        <position position="77"/>
    </location>
    <ligand>
        <name>CoA</name>
        <dbReference type="ChEBI" id="CHEBI:57287"/>
    </ligand>
</feature>
<dbReference type="RefSeq" id="WP_152836254.1">
    <property type="nucleotide sequence ID" value="NZ_WHUG01000001.1"/>
</dbReference>
<feature type="binding site" evidence="12">
    <location>
        <begin position="113"/>
        <end position="114"/>
    </location>
    <ligand>
        <name>CoA</name>
        <dbReference type="ChEBI" id="CHEBI:57287"/>
    </ligand>
</feature>
<feature type="binding site" evidence="13">
    <location>
        <position position="137"/>
    </location>
    <ligand>
        <name>Mg(2+)</name>
        <dbReference type="ChEBI" id="CHEBI:18420"/>
    </ligand>
</feature>
<evidence type="ECO:0000256" key="8">
    <source>
        <dbReference type="ARBA" id="ARBA00029894"/>
    </source>
</evidence>
<evidence type="ECO:0000256" key="7">
    <source>
        <dbReference type="ARBA" id="ARBA00023191"/>
    </source>
</evidence>
<evidence type="ECO:0000256" key="1">
    <source>
        <dbReference type="ARBA" id="ARBA00003937"/>
    </source>
</evidence>
<evidence type="ECO:0000313" key="17">
    <source>
        <dbReference type="Proteomes" id="UP000440498"/>
    </source>
</evidence>
<dbReference type="PANTHER" id="PTHR38096">
    <property type="entry name" value="ENTEROBACTIN SYNTHASE COMPONENT D"/>
    <property type="match status" value="1"/>
</dbReference>
<dbReference type="GO" id="GO:0009239">
    <property type="term" value="P:enterobactin biosynthetic process"/>
    <property type="evidence" value="ECO:0007669"/>
    <property type="project" value="UniProtKB-UniPathway"/>
</dbReference>
<evidence type="ECO:0000256" key="10">
    <source>
        <dbReference type="ARBA" id="ARBA00049176"/>
    </source>
</evidence>
<dbReference type="Proteomes" id="UP000440498">
    <property type="component" value="Unassembled WGS sequence"/>
</dbReference>
<evidence type="ECO:0000313" key="16">
    <source>
        <dbReference type="EMBL" id="MQA36896.1"/>
    </source>
</evidence>
<feature type="binding site" evidence="13">
    <location>
        <position position="135"/>
    </location>
    <ligand>
        <name>Mg(2+)</name>
        <dbReference type="ChEBI" id="CHEBI:18420"/>
    </ligand>
</feature>
<evidence type="ECO:0000256" key="4">
    <source>
        <dbReference type="ARBA" id="ARBA00011503"/>
    </source>
</evidence>
<evidence type="ECO:0000256" key="11">
    <source>
        <dbReference type="ARBA" id="ARBA00049191"/>
    </source>
</evidence>
<feature type="domain" description="4'-phosphopantetheinyl transferase N-terminal" evidence="15">
    <location>
        <begin position="62"/>
        <end position="123"/>
    </location>
</feature>
<proteinExistence type="inferred from homology"/>
<keyword evidence="13" id="KW-0460">Magnesium</keyword>
<protein>
    <recommendedName>
        <fullName evidence="5">Enterobactin synthase component D</fullName>
    </recommendedName>
    <alternativeName>
        <fullName evidence="8">4'-phosphopantetheinyl transferase EntD</fullName>
    </alternativeName>
    <alternativeName>
        <fullName evidence="9">Enterochelin synthase D</fullName>
    </alternativeName>
</protein>
<dbReference type="SUPFAM" id="SSF56214">
    <property type="entry name" value="4'-phosphopantetheinyl transferase"/>
    <property type="match status" value="1"/>
</dbReference>
<reference evidence="16 17" key="1">
    <citation type="submission" date="2019-10" db="EMBL/GenBank/DDBJ databases">
        <title>Two novel species isolated from a subtropical stream in China.</title>
        <authorList>
            <person name="Lu H."/>
        </authorList>
    </citation>
    <scope>NUCLEOTIDE SEQUENCE [LARGE SCALE GENOMIC DNA]</scope>
    <source>
        <strain evidence="16 17">FT29W</strain>
    </source>
</reference>
<feature type="domain" description="4'-phosphopantetheinyl transferase" evidence="14">
    <location>
        <begin position="131"/>
        <end position="221"/>
    </location>
</feature>
<feature type="binding site" evidence="12">
    <location>
        <position position="135"/>
    </location>
    <ligand>
        <name>CoA</name>
        <dbReference type="ChEBI" id="CHEBI:57287"/>
    </ligand>
</feature>
<dbReference type="InterPro" id="IPR037143">
    <property type="entry name" value="4-PPantetheinyl_Trfase_dom_sf"/>
</dbReference>
<dbReference type="Pfam" id="PF17837">
    <property type="entry name" value="4PPT_N"/>
    <property type="match status" value="1"/>
</dbReference>
<dbReference type="GO" id="GO:0009366">
    <property type="term" value="C:enterobactin synthetase complex"/>
    <property type="evidence" value="ECO:0007669"/>
    <property type="project" value="InterPro"/>
</dbReference>
<comment type="similarity">
    <text evidence="3">Belongs to the P-Pant transferase superfamily. EntD family.</text>
</comment>
<accession>A0A6A7MUT2</accession>
<comment type="caution">
    <text evidence="16">The sequence shown here is derived from an EMBL/GenBank/DDBJ whole genome shotgun (WGS) entry which is preliminary data.</text>
</comment>
<evidence type="ECO:0000259" key="15">
    <source>
        <dbReference type="Pfam" id="PF17837"/>
    </source>
</evidence>
<keyword evidence="13" id="KW-0479">Metal-binding</keyword>
<keyword evidence="6 16" id="KW-0808">Transferase</keyword>
<comment type="function">
    <text evidence="1">Involved in the biosynthesis of the siderophore enterobactin (enterochelin), which is a macrocyclic trimeric lactone of N-(2,3-dihydroxybenzoyl)-serine. The serine trilactone serves as a scaffolding for the three catechol functionalities that provide hexadentate coordination for the tightly ligated iron(2+) atoms. Plays an essential role in the assembly of the enterobactin by catalyzing the transfer of the 4'-phosphopantetheine (Ppant) moiety from coenzyme A to the apo-domains of both EntB (ArCP domain) and EntF (PCP domain) to yield their holo-forms which make them competent for the activation of 2,3-dihydroxybenzoate (DHB) and L-serine, respectively.</text>
</comment>
<dbReference type="AlphaFoldDB" id="A0A6A7MUT2"/>
<evidence type="ECO:0000256" key="6">
    <source>
        <dbReference type="ARBA" id="ARBA00022679"/>
    </source>
</evidence>
<dbReference type="UniPathway" id="UPA00017"/>
<dbReference type="GO" id="GO:0005886">
    <property type="term" value="C:plasma membrane"/>
    <property type="evidence" value="ECO:0007669"/>
    <property type="project" value="TreeGrafter"/>
</dbReference>
<dbReference type="GO" id="GO:0000287">
    <property type="term" value="F:magnesium ion binding"/>
    <property type="evidence" value="ECO:0007669"/>
    <property type="project" value="InterPro"/>
</dbReference>
<feature type="binding site" evidence="13">
    <location>
        <position position="136"/>
    </location>
    <ligand>
        <name>Mg(2+)</name>
        <dbReference type="ChEBI" id="CHEBI:18420"/>
    </ligand>
</feature>
<comment type="pathway">
    <text evidence="2">Siderophore biosynthesis; enterobactin biosynthesis.</text>
</comment>
<name>A0A6A7MUT2_9BURK</name>
<keyword evidence="7" id="KW-0259">Enterobactin biosynthesis</keyword>
<dbReference type="EMBL" id="WHUG01000001">
    <property type="protein sequence ID" value="MQA36896.1"/>
    <property type="molecule type" value="Genomic_DNA"/>
</dbReference>
<evidence type="ECO:0000256" key="9">
    <source>
        <dbReference type="ARBA" id="ARBA00031996"/>
    </source>
</evidence>
<evidence type="ECO:0000256" key="5">
    <source>
        <dbReference type="ARBA" id="ARBA00019087"/>
    </source>
</evidence>
<evidence type="ECO:0000259" key="14">
    <source>
        <dbReference type="Pfam" id="PF01648"/>
    </source>
</evidence>
<comment type="cofactor">
    <cofactor evidence="13">
        <name>Mg(2+)</name>
        <dbReference type="ChEBI" id="CHEBI:18420"/>
    </cofactor>
</comment>
<comment type="subunit">
    <text evidence="4">EntB, EntD, EntE, and EntF form a multienzyme complex called enterobactin synthase.</text>
</comment>
<feature type="binding site" evidence="12">
    <location>
        <position position="185"/>
    </location>
    <ligand>
        <name>CoA</name>
        <dbReference type="ChEBI" id="CHEBI:57287"/>
    </ligand>
</feature>